<proteinExistence type="predicted"/>
<feature type="compositionally biased region" description="Low complexity" evidence="1">
    <location>
        <begin position="217"/>
        <end position="235"/>
    </location>
</feature>
<feature type="region of interest" description="Disordered" evidence="1">
    <location>
        <begin position="214"/>
        <end position="235"/>
    </location>
</feature>
<gene>
    <name evidence="2" type="ORF">BGZ99_008952</name>
</gene>
<dbReference type="Proteomes" id="UP000738325">
    <property type="component" value="Unassembled WGS sequence"/>
</dbReference>
<evidence type="ECO:0000313" key="2">
    <source>
        <dbReference type="EMBL" id="KAG0313359.1"/>
    </source>
</evidence>
<organism evidence="2 3">
    <name type="scientific">Dissophora globulifera</name>
    <dbReference type="NCBI Taxonomy" id="979702"/>
    <lineage>
        <taxon>Eukaryota</taxon>
        <taxon>Fungi</taxon>
        <taxon>Fungi incertae sedis</taxon>
        <taxon>Mucoromycota</taxon>
        <taxon>Mortierellomycotina</taxon>
        <taxon>Mortierellomycetes</taxon>
        <taxon>Mortierellales</taxon>
        <taxon>Mortierellaceae</taxon>
        <taxon>Dissophora</taxon>
    </lineage>
</organism>
<dbReference type="EMBL" id="JAAAIP010000721">
    <property type="protein sequence ID" value="KAG0313359.1"/>
    <property type="molecule type" value="Genomic_DNA"/>
</dbReference>
<dbReference type="OrthoDB" id="2395221at2759"/>
<protein>
    <submittedName>
        <fullName evidence="2">Uncharacterized protein</fullName>
    </submittedName>
</protein>
<evidence type="ECO:0000313" key="3">
    <source>
        <dbReference type="Proteomes" id="UP000738325"/>
    </source>
</evidence>
<evidence type="ECO:0000256" key="1">
    <source>
        <dbReference type="SAM" id="MobiDB-lite"/>
    </source>
</evidence>
<comment type="caution">
    <text evidence="2">The sequence shown here is derived from an EMBL/GenBank/DDBJ whole genome shotgun (WGS) entry which is preliminary data.</text>
</comment>
<sequence length="382" mass="40750">MLHISPIARQDRFLNEELPFVNTAGTMNFNLTSPELLDLDSYQQMLKRLILVLASQSTSSSSSVTPTGAEASTTPSTTTEVLLGSGGAFILDTSVIEPGFESATIGGIRAVAGANGAAPLSSSQNYPFSFIATSQHPVHASGPAPMLFFIRLPLNPFTHGIQCQLSARRLCAKHVVLLDKILRRLCDASPGAFMVGYSDGPSGVDAGTEVVYSGENSTHQPQPSKPSHQQQHQTQAAVTSINLEQSIAMARDRGDMELDSRVAGLVGHVEHPSMATAGVADKDQKQPNSPLPQGLALKAQGVKASKTEIGAVSPSTDDGRVIAHKGDEKESMLLQDRLKSDLEGAGDGILNYDFGLLDDMEQLIDVHSMVDIDQLHDMLWVN</sequence>
<dbReference type="AlphaFoldDB" id="A0A9P6UMW5"/>
<name>A0A9P6UMW5_9FUNG</name>
<reference evidence="2" key="1">
    <citation type="journal article" date="2020" name="Fungal Divers.">
        <title>Resolving the Mortierellaceae phylogeny through synthesis of multi-gene phylogenetics and phylogenomics.</title>
        <authorList>
            <person name="Vandepol N."/>
            <person name="Liber J."/>
            <person name="Desiro A."/>
            <person name="Na H."/>
            <person name="Kennedy M."/>
            <person name="Barry K."/>
            <person name="Grigoriev I.V."/>
            <person name="Miller A.N."/>
            <person name="O'Donnell K."/>
            <person name="Stajich J.E."/>
            <person name="Bonito G."/>
        </authorList>
    </citation>
    <scope>NUCLEOTIDE SEQUENCE</scope>
    <source>
        <strain evidence="2">REB-010B</strain>
    </source>
</reference>
<accession>A0A9P6UMW5</accession>
<keyword evidence="3" id="KW-1185">Reference proteome</keyword>